<comment type="caution">
    <text evidence="1">The sequence shown here is derived from an EMBL/GenBank/DDBJ whole genome shotgun (WGS) entry which is preliminary data.</text>
</comment>
<dbReference type="EMBL" id="BARW01019571">
    <property type="protein sequence ID" value="GAI96845.1"/>
    <property type="molecule type" value="Genomic_DNA"/>
</dbReference>
<protein>
    <recommendedName>
        <fullName evidence="2">Dihydrodipicolinate synthase</fullName>
    </recommendedName>
</protein>
<name>X1UAE6_9ZZZZ</name>
<sequence>MQLGDLKKAMKGVDIVQTTPFNKDGSLDLEGMRTNTRWLLERTAGKDFIFTPLGSTGEFYNMSDDECKVVIKMVVEEVK</sequence>
<dbReference type="AlphaFoldDB" id="X1UAE6"/>
<gene>
    <name evidence="1" type="ORF">S12H4_33235</name>
</gene>
<dbReference type="Pfam" id="PF00701">
    <property type="entry name" value="DHDPS"/>
    <property type="match status" value="1"/>
</dbReference>
<evidence type="ECO:0008006" key="2">
    <source>
        <dbReference type="Google" id="ProtNLM"/>
    </source>
</evidence>
<proteinExistence type="predicted"/>
<accession>X1UAE6</accession>
<dbReference type="Gene3D" id="3.20.20.70">
    <property type="entry name" value="Aldolase class I"/>
    <property type="match status" value="1"/>
</dbReference>
<dbReference type="GO" id="GO:0016829">
    <property type="term" value="F:lyase activity"/>
    <property type="evidence" value="ECO:0007669"/>
    <property type="project" value="InterPro"/>
</dbReference>
<dbReference type="InterPro" id="IPR013785">
    <property type="entry name" value="Aldolase_TIM"/>
</dbReference>
<feature type="non-terminal residue" evidence="1">
    <location>
        <position position="79"/>
    </location>
</feature>
<reference evidence="1" key="1">
    <citation type="journal article" date="2014" name="Front. Microbiol.">
        <title>High frequency of phylogenetically diverse reductive dehalogenase-homologous genes in deep subseafloor sedimentary metagenomes.</title>
        <authorList>
            <person name="Kawai M."/>
            <person name="Futagami T."/>
            <person name="Toyoda A."/>
            <person name="Takaki Y."/>
            <person name="Nishi S."/>
            <person name="Hori S."/>
            <person name="Arai W."/>
            <person name="Tsubouchi T."/>
            <person name="Morono Y."/>
            <person name="Uchiyama I."/>
            <person name="Ito T."/>
            <person name="Fujiyama A."/>
            <person name="Inagaki F."/>
            <person name="Takami H."/>
        </authorList>
    </citation>
    <scope>NUCLEOTIDE SEQUENCE</scope>
    <source>
        <strain evidence="1">Expedition CK06-06</strain>
    </source>
</reference>
<evidence type="ECO:0000313" key="1">
    <source>
        <dbReference type="EMBL" id="GAI96845.1"/>
    </source>
</evidence>
<dbReference type="SUPFAM" id="SSF51569">
    <property type="entry name" value="Aldolase"/>
    <property type="match status" value="1"/>
</dbReference>
<dbReference type="InterPro" id="IPR002220">
    <property type="entry name" value="DapA-like"/>
</dbReference>
<organism evidence="1">
    <name type="scientific">marine sediment metagenome</name>
    <dbReference type="NCBI Taxonomy" id="412755"/>
    <lineage>
        <taxon>unclassified sequences</taxon>
        <taxon>metagenomes</taxon>
        <taxon>ecological metagenomes</taxon>
    </lineage>
</organism>